<gene>
    <name evidence="2" type="ORF">VNI00_007424</name>
</gene>
<reference evidence="2 3" key="1">
    <citation type="submission" date="2024-01" db="EMBL/GenBank/DDBJ databases">
        <title>A draft genome for a cacao thread blight-causing isolate of Paramarasmius palmivorus.</title>
        <authorList>
            <person name="Baruah I.K."/>
            <person name="Bukari Y."/>
            <person name="Amoako-Attah I."/>
            <person name="Meinhardt L.W."/>
            <person name="Bailey B.A."/>
            <person name="Cohen S.P."/>
        </authorList>
    </citation>
    <scope>NUCLEOTIDE SEQUENCE [LARGE SCALE GENOMIC DNA]</scope>
    <source>
        <strain evidence="2 3">GH-12</strain>
    </source>
</reference>
<dbReference type="PANTHER" id="PTHR28288:SF2">
    <property type="entry name" value="PROTEASE B INHIBITOR 2"/>
    <property type="match status" value="1"/>
</dbReference>
<dbReference type="GO" id="GO:0042144">
    <property type="term" value="P:vacuole fusion, non-autophagic"/>
    <property type="evidence" value="ECO:0007669"/>
    <property type="project" value="TreeGrafter"/>
</dbReference>
<dbReference type="GO" id="GO:0004866">
    <property type="term" value="F:endopeptidase inhibitor activity"/>
    <property type="evidence" value="ECO:0007669"/>
    <property type="project" value="TreeGrafter"/>
</dbReference>
<accession>A0AAW0D3M6</accession>
<dbReference type="SUPFAM" id="SSF54897">
    <property type="entry name" value="Protease propeptides/inhibitors"/>
    <property type="match status" value="1"/>
</dbReference>
<evidence type="ECO:0000313" key="3">
    <source>
        <dbReference type="Proteomes" id="UP001383192"/>
    </source>
</evidence>
<name>A0AAW0D3M6_9AGAR</name>
<evidence type="ECO:0008006" key="4">
    <source>
        <dbReference type="Google" id="ProtNLM"/>
    </source>
</evidence>
<dbReference type="AlphaFoldDB" id="A0AAW0D3M6"/>
<dbReference type="Proteomes" id="UP001383192">
    <property type="component" value="Unassembled WGS sequence"/>
</dbReference>
<comment type="similarity">
    <text evidence="1">Belongs to the protease inhibitor I9 family.</text>
</comment>
<proteinExistence type="inferred from homology"/>
<dbReference type="InterPro" id="IPR052471">
    <property type="entry name" value="PBI_I9"/>
</dbReference>
<dbReference type="InterPro" id="IPR037045">
    <property type="entry name" value="S8pro/Inhibitor_I9_sf"/>
</dbReference>
<sequence>MSDDLTSYIVLFEDFVTDEEIERIISEINASGGKVTHRYTIIRAIAARIPDDYVEYLESLPGVTIEEDQEVTIDPPN</sequence>
<dbReference type="PANTHER" id="PTHR28288">
    <property type="entry name" value="PROTEASE B INHIBITOR 2"/>
    <property type="match status" value="1"/>
</dbReference>
<dbReference type="EMBL" id="JAYKXP010000024">
    <property type="protein sequence ID" value="KAK7045592.1"/>
    <property type="molecule type" value="Genomic_DNA"/>
</dbReference>
<organism evidence="2 3">
    <name type="scientific">Paramarasmius palmivorus</name>
    <dbReference type="NCBI Taxonomy" id="297713"/>
    <lineage>
        <taxon>Eukaryota</taxon>
        <taxon>Fungi</taxon>
        <taxon>Dikarya</taxon>
        <taxon>Basidiomycota</taxon>
        <taxon>Agaricomycotina</taxon>
        <taxon>Agaricomycetes</taxon>
        <taxon>Agaricomycetidae</taxon>
        <taxon>Agaricales</taxon>
        <taxon>Marasmiineae</taxon>
        <taxon>Marasmiaceae</taxon>
        <taxon>Paramarasmius</taxon>
    </lineage>
</organism>
<keyword evidence="3" id="KW-1185">Reference proteome</keyword>
<protein>
    <recommendedName>
        <fullName evidence="4">Inhibitor I9 domain-containing protein</fullName>
    </recommendedName>
</protein>
<comment type="caution">
    <text evidence="2">The sequence shown here is derived from an EMBL/GenBank/DDBJ whole genome shotgun (WGS) entry which is preliminary data.</text>
</comment>
<dbReference type="Gene3D" id="3.30.70.80">
    <property type="entry name" value="Peptidase S8 propeptide/proteinase inhibitor I9"/>
    <property type="match status" value="1"/>
</dbReference>
<evidence type="ECO:0000313" key="2">
    <source>
        <dbReference type="EMBL" id="KAK7045592.1"/>
    </source>
</evidence>
<evidence type="ECO:0000256" key="1">
    <source>
        <dbReference type="ARBA" id="ARBA00038069"/>
    </source>
</evidence>